<gene>
    <name evidence="1" type="ORF">ERL59_16195</name>
</gene>
<name>A0A6N9Q6T2_9BACL</name>
<reference evidence="1 2" key="1">
    <citation type="submission" date="2019-01" db="EMBL/GenBank/DDBJ databases">
        <title>Chengkuizengella sp. nov., isolated from deep-sea sediment of East Pacific Ocean.</title>
        <authorList>
            <person name="Yang J."/>
            <person name="Lai Q."/>
            <person name="Shao Z."/>
        </authorList>
    </citation>
    <scope>NUCLEOTIDE SEQUENCE [LARGE SCALE GENOMIC DNA]</scope>
    <source>
        <strain evidence="1 2">YPA3-1-1</strain>
    </source>
</reference>
<evidence type="ECO:0000313" key="2">
    <source>
        <dbReference type="Proteomes" id="UP000448943"/>
    </source>
</evidence>
<proteinExistence type="predicted"/>
<dbReference type="InterPro" id="IPR019615">
    <property type="entry name" value="DUF2487"/>
</dbReference>
<dbReference type="OrthoDB" id="2678750at2"/>
<dbReference type="Proteomes" id="UP000448943">
    <property type="component" value="Unassembled WGS sequence"/>
</dbReference>
<evidence type="ECO:0000313" key="1">
    <source>
        <dbReference type="EMBL" id="NBI30490.1"/>
    </source>
</evidence>
<dbReference type="AlphaFoldDB" id="A0A6N9Q6T2"/>
<accession>A0A6N9Q6T2</accession>
<keyword evidence="2" id="KW-1185">Reference proteome</keyword>
<organism evidence="1 2">
    <name type="scientific">Chengkuizengella marina</name>
    <dbReference type="NCBI Taxonomy" id="2507566"/>
    <lineage>
        <taxon>Bacteria</taxon>
        <taxon>Bacillati</taxon>
        <taxon>Bacillota</taxon>
        <taxon>Bacilli</taxon>
        <taxon>Bacillales</taxon>
        <taxon>Paenibacillaceae</taxon>
        <taxon>Chengkuizengella</taxon>
    </lineage>
</organism>
<protein>
    <submittedName>
        <fullName evidence="1">DUF2487 family protein</fullName>
    </submittedName>
</protein>
<comment type="caution">
    <text evidence="1">The sequence shown here is derived from an EMBL/GenBank/DDBJ whole genome shotgun (WGS) entry which is preliminary data.</text>
</comment>
<sequence>MKFSEIERNIWEEHQQYLDTCILPFTGLKGNENPMETTKALEDLGDILEWIEIPFKGRVVTYPAVHYSYEEQSLESYLNTICLNLKKQGFAYVILISNRSEIHNLNLQEFCLILTPNESKEENVNLKEEISNKVQALWNNIKDS</sequence>
<dbReference type="Pfam" id="PF10673">
    <property type="entry name" value="DUF2487"/>
    <property type="match status" value="1"/>
</dbReference>
<dbReference type="RefSeq" id="WP_160647297.1">
    <property type="nucleotide sequence ID" value="NZ_SIJB01000032.1"/>
</dbReference>
<dbReference type="EMBL" id="SIJB01000032">
    <property type="protein sequence ID" value="NBI30490.1"/>
    <property type="molecule type" value="Genomic_DNA"/>
</dbReference>